<feature type="region of interest" description="Disordered" evidence="1">
    <location>
        <begin position="89"/>
        <end position="120"/>
    </location>
</feature>
<dbReference type="HOGENOM" id="CLU_1320856_0_0_1"/>
<protein>
    <submittedName>
        <fullName evidence="2">Uncharacterized protein</fullName>
    </submittedName>
</protein>
<feature type="compositionally biased region" description="Basic residues" evidence="1">
    <location>
        <begin position="104"/>
        <end position="114"/>
    </location>
</feature>
<dbReference type="AlphaFoldDB" id="M5GFM0"/>
<organism evidence="2 3">
    <name type="scientific">Dacryopinax primogenitus (strain DJM 731)</name>
    <name type="common">Brown rot fungus</name>
    <dbReference type="NCBI Taxonomy" id="1858805"/>
    <lineage>
        <taxon>Eukaryota</taxon>
        <taxon>Fungi</taxon>
        <taxon>Dikarya</taxon>
        <taxon>Basidiomycota</taxon>
        <taxon>Agaricomycotina</taxon>
        <taxon>Dacrymycetes</taxon>
        <taxon>Dacrymycetales</taxon>
        <taxon>Dacrymycetaceae</taxon>
        <taxon>Dacryopinax</taxon>
    </lineage>
</organism>
<reference evidence="2 3" key="1">
    <citation type="journal article" date="2012" name="Science">
        <title>The Paleozoic origin of enzymatic lignin decomposition reconstructed from 31 fungal genomes.</title>
        <authorList>
            <person name="Floudas D."/>
            <person name="Binder M."/>
            <person name="Riley R."/>
            <person name="Barry K."/>
            <person name="Blanchette R.A."/>
            <person name="Henrissat B."/>
            <person name="Martinez A.T."/>
            <person name="Otillar R."/>
            <person name="Spatafora J.W."/>
            <person name="Yadav J.S."/>
            <person name="Aerts A."/>
            <person name="Benoit I."/>
            <person name="Boyd A."/>
            <person name="Carlson A."/>
            <person name="Copeland A."/>
            <person name="Coutinho P.M."/>
            <person name="de Vries R.P."/>
            <person name="Ferreira P."/>
            <person name="Findley K."/>
            <person name="Foster B."/>
            <person name="Gaskell J."/>
            <person name="Glotzer D."/>
            <person name="Gorecki P."/>
            <person name="Heitman J."/>
            <person name="Hesse C."/>
            <person name="Hori C."/>
            <person name="Igarashi K."/>
            <person name="Jurgens J.A."/>
            <person name="Kallen N."/>
            <person name="Kersten P."/>
            <person name="Kohler A."/>
            <person name="Kuees U."/>
            <person name="Kumar T.K.A."/>
            <person name="Kuo A."/>
            <person name="LaButti K."/>
            <person name="Larrondo L.F."/>
            <person name="Lindquist E."/>
            <person name="Ling A."/>
            <person name="Lombard V."/>
            <person name="Lucas S."/>
            <person name="Lundell T."/>
            <person name="Martin R."/>
            <person name="McLaughlin D.J."/>
            <person name="Morgenstern I."/>
            <person name="Morin E."/>
            <person name="Murat C."/>
            <person name="Nagy L.G."/>
            <person name="Nolan M."/>
            <person name="Ohm R.A."/>
            <person name="Patyshakuliyeva A."/>
            <person name="Rokas A."/>
            <person name="Ruiz-Duenas F.J."/>
            <person name="Sabat G."/>
            <person name="Salamov A."/>
            <person name="Samejima M."/>
            <person name="Schmutz J."/>
            <person name="Slot J.C."/>
            <person name="St John F."/>
            <person name="Stenlid J."/>
            <person name="Sun H."/>
            <person name="Sun S."/>
            <person name="Syed K."/>
            <person name="Tsang A."/>
            <person name="Wiebenga A."/>
            <person name="Young D."/>
            <person name="Pisabarro A."/>
            <person name="Eastwood D.C."/>
            <person name="Martin F."/>
            <person name="Cullen D."/>
            <person name="Grigoriev I.V."/>
            <person name="Hibbett D.S."/>
        </authorList>
    </citation>
    <scope>NUCLEOTIDE SEQUENCE [LARGE SCALE GENOMIC DNA]</scope>
    <source>
        <strain evidence="2 3">DJM-731 SS1</strain>
    </source>
</reference>
<keyword evidence="3" id="KW-1185">Reference proteome</keyword>
<dbReference type="GeneID" id="63684637"/>
<dbReference type="EMBL" id="JH795855">
    <property type="protein sequence ID" value="EJU06437.1"/>
    <property type="molecule type" value="Genomic_DNA"/>
</dbReference>
<dbReference type="RefSeq" id="XP_040633331.1">
    <property type="nucleotide sequence ID" value="XM_040769575.1"/>
</dbReference>
<evidence type="ECO:0000313" key="2">
    <source>
        <dbReference type="EMBL" id="EJU06437.1"/>
    </source>
</evidence>
<dbReference type="Proteomes" id="UP000030653">
    <property type="component" value="Unassembled WGS sequence"/>
</dbReference>
<gene>
    <name evidence="2" type="ORF">DACRYDRAFT_113147</name>
</gene>
<accession>M5GFM0</accession>
<feature type="compositionally biased region" description="Pro residues" evidence="1">
    <location>
        <begin position="57"/>
        <end position="70"/>
    </location>
</feature>
<sequence length="208" mass="22428">MVAPPPAAPVPDWTPTTPFPLLPALSHPSSPSPFLTSPSPPALAASPNPSTSLPAPSTSPTPVTPGPPSLMPLLDFYGRAREWTAAARLSLEPSPPPSPPRAVMRPKKVRRRGRPYPPQPSIIIKAEPEEVSLHAAVVTPPAGLGLPMAPPSMRALEGELVAGTVVQEEDARLQRLLGDYERMLWERVESCERIERLIEDSARMFADR</sequence>
<name>M5GFM0_DACPD</name>
<evidence type="ECO:0000313" key="3">
    <source>
        <dbReference type="Proteomes" id="UP000030653"/>
    </source>
</evidence>
<feature type="compositionally biased region" description="Low complexity" evidence="1">
    <location>
        <begin position="22"/>
        <end position="56"/>
    </location>
</feature>
<feature type="region of interest" description="Disordered" evidence="1">
    <location>
        <begin position="1"/>
        <end position="73"/>
    </location>
</feature>
<evidence type="ECO:0000256" key="1">
    <source>
        <dbReference type="SAM" id="MobiDB-lite"/>
    </source>
</evidence>
<proteinExistence type="predicted"/>